<dbReference type="Gene3D" id="3.30.70.120">
    <property type="match status" value="1"/>
</dbReference>
<dbReference type="PIRSF" id="PIRSF037489">
    <property type="entry name" value="UCP037489_NIF3_YqfO"/>
    <property type="match status" value="1"/>
</dbReference>
<proteinExistence type="inferred from homology"/>
<dbReference type="InterPro" id="IPR017221">
    <property type="entry name" value="DUF34/NIF3_bac"/>
</dbReference>
<dbReference type="InterPro" id="IPR015867">
    <property type="entry name" value="N-reg_PII/ATP_PRibTrfase_C"/>
</dbReference>
<feature type="binding site" evidence="5">
    <location>
        <position position="69"/>
    </location>
    <ligand>
        <name>a divalent metal cation</name>
        <dbReference type="ChEBI" id="CHEBI:60240"/>
        <label>1</label>
    </ligand>
</feature>
<sequence length="371" mass="41395">MKNKVTNSDVFQLMEKWAPKQLAYDWDNVGLQIGSYHNPVTKVLISLDVMENVVDEAIEKGANLIIAHHPFLFKALKQVNIETPQGRVIQKLLENHISVYATHTNLDIAVGGVNDMLADALGIEKNDIIVETDREKLYKIVVYVPETHIDEVRESLGSSGAGHIGNYSHCTFQTKGQGTFKPLEGSQPFIGTENELEFVDEVKIETIIPKSILHQVISSLITAHPYEEVAYDVFPLANEGKRYGIGRIGTLKNKMDLNSFCEHVKKVLDVPALRVTGDLNKKVKKVAVLGGSGEKYIHHAKQKGADVYITGDMTFHVAQDAWQMGLAVIDAGHYIEKIMKQFTAAHLKEHLDKENIDILVSESNTDPFQFV</sequence>
<feature type="binding site" evidence="5">
    <location>
        <position position="107"/>
    </location>
    <ligand>
        <name>a divalent metal cation</name>
        <dbReference type="ChEBI" id="CHEBI:60240"/>
        <label>1</label>
    </ligand>
</feature>
<dbReference type="GO" id="GO:0046872">
    <property type="term" value="F:metal ion binding"/>
    <property type="evidence" value="ECO:0007669"/>
    <property type="project" value="UniProtKB-UniRule"/>
</dbReference>
<evidence type="ECO:0000313" key="6">
    <source>
        <dbReference type="EMBL" id="MBP2078174.1"/>
    </source>
</evidence>
<dbReference type="NCBIfam" id="TIGR00486">
    <property type="entry name" value="YbgI_SA1388"/>
    <property type="match status" value="1"/>
</dbReference>
<dbReference type="AlphaFoldDB" id="A0A9X1CBX1"/>
<dbReference type="InterPro" id="IPR002678">
    <property type="entry name" value="DUF34/NIF3"/>
</dbReference>
<evidence type="ECO:0000256" key="4">
    <source>
        <dbReference type="PIRNR" id="PIRNR037489"/>
    </source>
</evidence>
<feature type="binding site" evidence="5">
    <location>
        <position position="333"/>
    </location>
    <ligand>
        <name>a divalent metal cation</name>
        <dbReference type="ChEBI" id="CHEBI:60240"/>
        <label>1</label>
    </ligand>
</feature>
<feature type="binding site" evidence="5">
    <location>
        <position position="68"/>
    </location>
    <ligand>
        <name>a divalent metal cation</name>
        <dbReference type="ChEBI" id="CHEBI:60240"/>
        <label>1</label>
    </ligand>
</feature>
<dbReference type="OrthoDB" id="9792792at2"/>
<reference evidence="6" key="1">
    <citation type="submission" date="2021-03" db="EMBL/GenBank/DDBJ databases">
        <title>Genomic Encyclopedia of Type Strains, Phase IV (KMG-IV): sequencing the most valuable type-strain genomes for metagenomic binning, comparative biology and taxonomic classification.</title>
        <authorList>
            <person name="Goeker M."/>
        </authorList>
    </citation>
    <scope>NUCLEOTIDE SEQUENCE</scope>
    <source>
        <strain evidence="6">DSM 107338</strain>
    </source>
</reference>
<dbReference type="Proteomes" id="UP001138793">
    <property type="component" value="Unassembled WGS sequence"/>
</dbReference>
<evidence type="ECO:0000256" key="2">
    <source>
        <dbReference type="ARBA" id="ARBA00022112"/>
    </source>
</evidence>
<keyword evidence="7" id="KW-1185">Reference proteome</keyword>
<dbReference type="FunFam" id="3.40.1390.30:FF:000001">
    <property type="entry name" value="GTP cyclohydrolase 1 type 2"/>
    <property type="match status" value="1"/>
</dbReference>
<dbReference type="InterPro" id="IPR036069">
    <property type="entry name" value="DUF34/NIF3_sf"/>
</dbReference>
<name>A0A9X1CBX1_9BACI</name>
<evidence type="ECO:0000256" key="3">
    <source>
        <dbReference type="ARBA" id="ARBA00022723"/>
    </source>
</evidence>
<dbReference type="SUPFAM" id="SSF102705">
    <property type="entry name" value="NIF3 (NGG1p interacting factor 3)-like"/>
    <property type="match status" value="1"/>
</dbReference>
<accession>A0A9X1CBX1</accession>
<gene>
    <name evidence="6" type="ORF">J2Z64_002431</name>
</gene>
<dbReference type="GO" id="GO:0005737">
    <property type="term" value="C:cytoplasm"/>
    <property type="evidence" value="ECO:0007669"/>
    <property type="project" value="TreeGrafter"/>
</dbReference>
<protein>
    <recommendedName>
        <fullName evidence="2 4">GTP cyclohydrolase 1 type 2 homolog</fullName>
    </recommendedName>
</protein>
<keyword evidence="3 4" id="KW-0479">Metal-binding</keyword>
<feature type="binding site" evidence="5">
    <location>
        <position position="336"/>
    </location>
    <ligand>
        <name>a divalent metal cation</name>
        <dbReference type="ChEBI" id="CHEBI:60240"/>
        <label>1</label>
    </ligand>
</feature>
<dbReference type="PANTHER" id="PTHR13799:SF14">
    <property type="entry name" value="GTP CYCLOHYDROLASE 1 TYPE 2 HOMOLOG"/>
    <property type="match status" value="1"/>
</dbReference>
<dbReference type="Pfam" id="PF01784">
    <property type="entry name" value="DUF34_NIF3"/>
    <property type="match status" value="1"/>
</dbReference>
<comment type="caution">
    <text evidence="6">The sequence shown here is derived from an EMBL/GenBank/DDBJ whole genome shotgun (WGS) entry which is preliminary data.</text>
</comment>
<evidence type="ECO:0000256" key="1">
    <source>
        <dbReference type="ARBA" id="ARBA00006964"/>
    </source>
</evidence>
<comment type="similarity">
    <text evidence="1 4">Belongs to the GTP cyclohydrolase I type 2/NIF3 family.</text>
</comment>
<dbReference type="EMBL" id="JAGGMB010000007">
    <property type="protein sequence ID" value="MBP2078174.1"/>
    <property type="molecule type" value="Genomic_DNA"/>
</dbReference>
<dbReference type="FunFam" id="3.30.70.120:FF:000006">
    <property type="entry name" value="GTP cyclohydrolase 1 type 2 homolog"/>
    <property type="match status" value="1"/>
</dbReference>
<dbReference type="RefSeq" id="WP_149473955.1">
    <property type="nucleotide sequence ID" value="NZ_JAGGMB010000007.1"/>
</dbReference>
<dbReference type="PANTHER" id="PTHR13799">
    <property type="entry name" value="NGG1 INTERACTING FACTOR 3"/>
    <property type="match status" value="1"/>
</dbReference>
<dbReference type="Gene3D" id="3.40.1390.30">
    <property type="entry name" value="NIF3 (NGG1p interacting factor 3)-like"/>
    <property type="match status" value="1"/>
</dbReference>
<evidence type="ECO:0000256" key="5">
    <source>
        <dbReference type="PIRSR" id="PIRSR602678-1"/>
    </source>
</evidence>
<organism evidence="6 7">
    <name type="scientific">Oceanobacillus polygoni</name>
    <dbReference type="NCBI Taxonomy" id="1235259"/>
    <lineage>
        <taxon>Bacteria</taxon>
        <taxon>Bacillati</taxon>
        <taxon>Bacillota</taxon>
        <taxon>Bacilli</taxon>
        <taxon>Bacillales</taxon>
        <taxon>Bacillaceae</taxon>
        <taxon>Oceanobacillus</taxon>
    </lineage>
</organism>
<evidence type="ECO:0000313" key="7">
    <source>
        <dbReference type="Proteomes" id="UP001138793"/>
    </source>
</evidence>